<dbReference type="Gene3D" id="3.40.50.12780">
    <property type="entry name" value="N-terminal domain of ligase-like"/>
    <property type="match status" value="2"/>
</dbReference>
<dbReference type="FunFam" id="1.10.1200.10:FF:000005">
    <property type="entry name" value="Nonribosomal peptide synthetase 1"/>
    <property type="match status" value="3"/>
</dbReference>
<keyword evidence="6" id="KW-1185">Reference proteome</keyword>
<dbReference type="InterPro" id="IPR029058">
    <property type="entry name" value="AB_hydrolase_fold"/>
</dbReference>
<feature type="domain" description="Carrier" evidence="4">
    <location>
        <begin position="1"/>
        <end position="73"/>
    </location>
</feature>
<dbReference type="InterPro" id="IPR020806">
    <property type="entry name" value="PKS_PP-bd"/>
</dbReference>
<dbReference type="GO" id="GO:0043041">
    <property type="term" value="P:amino acid activation for nonribosomal peptide biosynthetic process"/>
    <property type="evidence" value="ECO:0007669"/>
    <property type="project" value="TreeGrafter"/>
</dbReference>
<dbReference type="GO" id="GO:0005829">
    <property type="term" value="C:cytosol"/>
    <property type="evidence" value="ECO:0007669"/>
    <property type="project" value="TreeGrafter"/>
</dbReference>
<dbReference type="PROSITE" id="PS00455">
    <property type="entry name" value="AMP_BINDING"/>
    <property type="match status" value="3"/>
</dbReference>
<dbReference type="FunFam" id="2.30.38.10:FF:000001">
    <property type="entry name" value="Non-ribosomal peptide synthetase PvdI"/>
    <property type="match status" value="1"/>
</dbReference>
<dbReference type="RefSeq" id="WP_184992477.1">
    <property type="nucleotide sequence ID" value="NZ_JACHNH010000001.1"/>
</dbReference>
<organism evidence="5 6">
    <name type="scientific">Actinoplanes digitatis</name>
    <dbReference type="NCBI Taxonomy" id="1868"/>
    <lineage>
        <taxon>Bacteria</taxon>
        <taxon>Bacillati</taxon>
        <taxon>Actinomycetota</taxon>
        <taxon>Actinomycetes</taxon>
        <taxon>Micromonosporales</taxon>
        <taxon>Micromonosporaceae</taxon>
        <taxon>Actinoplanes</taxon>
    </lineage>
</organism>
<feature type="domain" description="Carrier" evidence="4">
    <location>
        <begin position="3048"/>
        <end position="3122"/>
    </location>
</feature>
<dbReference type="InterPro" id="IPR042099">
    <property type="entry name" value="ANL_N_sf"/>
</dbReference>
<evidence type="ECO:0000313" key="5">
    <source>
        <dbReference type="EMBL" id="MBB4761821.1"/>
    </source>
</evidence>
<dbReference type="PROSITE" id="PS50075">
    <property type="entry name" value="CARRIER"/>
    <property type="match status" value="4"/>
</dbReference>
<dbReference type="CDD" id="cd12117">
    <property type="entry name" value="A_NRPS_Srf_like"/>
    <property type="match status" value="2"/>
</dbReference>
<evidence type="ECO:0000256" key="3">
    <source>
        <dbReference type="ARBA" id="ARBA00022553"/>
    </source>
</evidence>
<dbReference type="Pfam" id="PF00550">
    <property type="entry name" value="PP-binding"/>
    <property type="match status" value="4"/>
</dbReference>
<dbReference type="PROSITE" id="PS00012">
    <property type="entry name" value="PHOSPHOPANTETHEINE"/>
    <property type="match status" value="4"/>
</dbReference>
<dbReference type="GO" id="GO:0008610">
    <property type="term" value="P:lipid biosynthetic process"/>
    <property type="evidence" value="ECO:0007669"/>
    <property type="project" value="UniProtKB-ARBA"/>
</dbReference>
<comment type="cofactor">
    <cofactor evidence="1">
        <name>pantetheine 4'-phosphate</name>
        <dbReference type="ChEBI" id="CHEBI:47942"/>
    </cofactor>
</comment>
<gene>
    <name evidence="5" type="ORF">BJ971_002377</name>
</gene>
<reference evidence="5 6" key="1">
    <citation type="submission" date="2020-08" db="EMBL/GenBank/DDBJ databases">
        <title>Sequencing the genomes of 1000 actinobacteria strains.</title>
        <authorList>
            <person name="Klenk H.-P."/>
        </authorList>
    </citation>
    <scope>NUCLEOTIDE SEQUENCE [LARGE SCALE GENOMIC DNA]</scope>
    <source>
        <strain evidence="5 6">DSM 43149</strain>
    </source>
</reference>
<name>A0A7W7HW13_9ACTN</name>
<keyword evidence="3" id="KW-0597">Phosphoprotein</keyword>
<sequence length="3151" mass="333180">MDVREALLCELFAEVLDAPRPGIHDSFFELGGDSVSSVRLVAAARVRGLVLEYRDIFIGETVAALARAATEAVPEAGADAGGGPLVVLDDEDRTAIEARYPGAEEVLPAAPLQEGLLFHALATASAADPYVIQAPLELSDAVDPVRLRAALDGLVARHASLRAAFLVRREGGAVQVIAEHATVGWRETDLPDLAGFLAADRLVPFDAAVPPLLRATLVRLPAGRRVLVLTSHHILWDGWSMARALADLAALYRGEPALPDPVPLRDYLAWLAGQDRDAAVAAWGRALNGLDGATLVAPGAGPARGVLPARVAGGLGERASARVAAVARAKGLTLNTVVQGAWALVLAQLTGRWDVVFGSTVSGRPAELPGVADIVGLLINTVPVRVRIDPAEPLDRLLARVQAEQAALTAFHHVELPVVRRESGLGELFDTTIAFENFHQAEAPGDLWDTGVLRGEDPAQEGFTHYPLSLAVTPGAELRFDVSYRPDVFEEWFARGVAERLGGVLEAFAADPGRLAGSVELLSAAEHSLLASWNDTDRPLPDATVVELFERQVRLTPDAVALVHETGEVTYAELNARANRLGRTLVAAGVGAESRVGLALPRGVDWVVAVLAILKAGGAYVPVDPSWPSSRVESLLADTVRVISNVDQPDMGDASNLGCRIVPGNLAYVMFTSGSTGRPKGVEVTHADITALARDSRFEAGHERVLVHSALAFDAWTYELWVPLLSGGCAVLAPNGPLTPAGVRGHGLTALFLTTALFHLFAADDPECFAGLREVWTGGEQVDAEAAAKVRAACPNLTIVDVYGPTETTTFATAQVVAPGRPVPVPLPIGRPLDNTRALVLDGALRPVPPGVVGELYLAGAGVARGYLGRPGLTASRFVAGPAGARMYRTGDLVRWTAAGELVFVGRADQQVKIRGHRIEPGEVETVLRAHPGVAQAVVLAREGRLVAYVVGEVDGLREHAAGLLPDYLVPAAFVVLDRLPLTTTGKVDRRALPAPTFAGSREHRPAGTPREVVLCGLFAEVLGAAEVGADDDFFELGGDSITAIRLAGRAREAGLVLSPRDVFTAKTVAALARVATAPQAAAEAVNGPLIVLDDEDRAAVEARFPAAGEILPAAPLQHGLLFHALYDRGDGPADPYVGQIPLMLSGPVDPHRLRAAVEGLVARHASLRAGFAVCPGGAVVQVVADRVTVPWRELDLSANPGGLTAMLAADRLVRFDPAAPPLVRATLARLAPDRFAFVLTSHHLLWDGWSMARALGDLFALYRGESGLPPAVPFRDYLAWLAGRDRTAALAAWRRALAGLDGPTLVAPGASAGALPARIAAGLGERASAGVAAVARAKGLTLNTVVQGAWALVLAQLTGRWDVVFGSTVSGRPAELPGAADIVGLLINTIPVRVRIDPAEPLDRLLARLQAEQAALTPHHHVELPALRREAGLGELFDTSTVFQNAPWNDDVLRGAGLDVGVLDDDARGFTHYPLSLDVLPGADLRLELSYRPDLFDEGFARQVTGGLRRVLETFAADPGRPAGHVDLLPAADRTRLLSDWNDTARPLPDDTVVDLFERQVRATPDATALVHDTLALSFAELNARANRVAHRLIGLGAGTDDLVAALLPRSADAVVAILGVLKAGCAYLPIELSWPAERIRALLADVAPAVVLTGGDAPEAGGATVLPVERATADGPADDPRTPLRPGHLAYVIQTSGSTGRPKGVAVTHRNVVAMFHAQNDGYMRAAAAGRRLRVALTFGLGFDAAWADLLRMMAGHELHLIGEELRGDAQALIAYGREHAVDSLSVPPLHARQLLDAGLLSAPGHRPRLLSLGGDKVDESLWCDLAATGAEVYNFYGPTECTVDSTCAHITSGTGTSIGRPMGNKQAYVLDPALRPVPPGVTGELYLAGEGVARGYLGRPGLTAARFVACPFGPAGARMYRTGDLARWTVDGELDFLGRADHQVKIRGYRIEPGEIETVLRAHPAVTQAVVLAREGRLVAYVVGEVEGLRRHAAALLPDYMVPAAFVALDRWPLTSTGKIDRRALPAPAYGAGRVHRPARTPREELLCGLFARVLGVAEVGIDDDFFELGGDSIVAIQLVTRARQAGLAFSPREVFAGRTAAALAALAGEVRDDAGTPAGPLVVLADDERAAVEARYEAVEEILPATPLQQGLLFHSLYDETDTDPYLVQDALLLAGELDPRRLRAAVDALVARHASLRAGFVVCRGGDVVQVVADRVTVPWRELDLSDDPGGLARVREADRAERFDPAVPPLMRATLARLAADRHVLVLTSHHLLWDGWSMARALGDLFALYRGEPALPDPVPLRDYLAWLAGRDRNEALGAWRQALLGLDGPTLAAAGADLPAGVSPARVAGGLGERESARVASAARARGLTLNTVVQGAWALVLAQLTGRWDVVFGSTVSGRPAELAGAAEIVGLLINTIPVRVRIDPAEPLDRLLARVQAEQAALIPFHHLDLPAVRREAGLDDLFDTTIAFQNALWGVESMSFGDLTVAPLGNEDSGFTHYPLSMIVTPGAELRFEISYRPDVFDRHLVRRVADRLGGVLEAFAADPGRLVGRLDLSSADERSLLAGWNDTDRPLPDATVVGLFERQAALTPDAIAVVHGKDEVSYAELNARANRMGRALAAAGVGAESRVGLALPRGVDWVVAVLAILKAGGAYVPVDPSWPSSRVENLLADTVCVVDRGWPDTGDASNLGFPVMPGNLAYVMFTSGSTGGPKGVEVTHADVAALARDGRFGAGHERVLVHSALAFDAWTYELWVPLLSGGCAVLAPNEPLTPVVVRELGVTALFLTTALFHLFAADDPECFAGLREVWTGGEQVDPEAAAKIRAACPNLTIVDVYGPTETTTFATAHLVAPGRPVPSPLPIGRPLDNTRALVLDGALRPVPPGVVGELYLAGAGVARGYLGRPGLTSSRFVAFPGGGRMYRTGDLVRWTVDGDLVFVGRADQQVKIRGHRIEPGEVETVLRAHPAVAQAVVLAREGRLVAYVVGEVEGLQEHAADLLPDYLVPAAFVALDRLPLTTTGKVDRRALPAPVYAGSREHRQAGTAREVLLCGLFAEVLGAAEVGADDDFFELGGDSITAIRLAGRAKEAGLVLTPRDVFTAKTVAALASVAVEIEQDTGQDAPPEPLVTLSDEERAEIEALWAE</sequence>
<feature type="domain" description="Carrier" evidence="4">
    <location>
        <begin position="1006"/>
        <end position="1080"/>
    </location>
</feature>
<dbReference type="EMBL" id="JACHNH010000001">
    <property type="protein sequence ID" value="MBB4761821.1"/>
    <property type="molecule type" value="Genomic_DNA"/>
</dbReference>
<evidence type="ECO:0000259" key="4">
    <source>
        <dbReference type="PROSITE" id="PS50075"/>
    </source>
</evidence>
<dbReference type="Pfam" id="PF13193">
    <property type="entry name" value="AMP-binding_C"/>
    <property type="match status" value="3"/>
</dbReference>
<protein>
    <submittedName>
        <fullName evidence="5">Amino acid adenylation domain-containing protein</fullName>
    </submittedName>
</protein>
<comment type="caution">
    <text evidence="5">The sequence shown here is derived from an EMBL/GenBank/DDBJ whole genome shotgun (WGS) entry which is preliminary data.</text>
</comment>
<dbReference type="SUPFAM" id="SSF56801">
    <property type="entry name" value="Acetyl-CoA synthetase-like"/>
    <property type="match status" value="3"/>
</dbReference>
<dbReference type="Pfam" id="PF00668">
    <property type="entry name" value="Condensation"/>
    <property type="match status" value="3"/>
</dbReference>
<dbReference type="SMART" id="SM00823">
    <property type="entry name" value="PKS_PP"/>
    <property type="match status" value="4"/>
</dbReference>
<evidence type="ECO:0000256" key="1">
    <source>
        <dbReference type="ARBA" id="ARBA00001957"/>
    </source>
</evidence>
<dbReference type="PANTHER" id="PTHR45527">
    <property type="entry name" value="NONRIBOSOMAL PEPTIDE SYNTHETASE"/>
    <property type="match status" value="1"/>
</dbReference>
<dbReference type="CDD" id="cd19543">
    <property type="entry name" value="DCL_NRPS"/>
    <property type="match status" value="1"/>
</dbReference>
<dbReference type="InterPro" id="IPR006162">
    <property type="entry name" value="Ppantetheine_attach_site"/>
</dbReference>
<dbReference type="NCBIfam" id="NF003417">
    <property type="entry name" value="PRK04813.1"/>
    <property type="match status" value="4"/>
</dbReference>
<dbReference type="Gene3D" id="3.30.559.10">
    <property type="entry name" value="Chloramphenicol acetyltransferase-like domain"/>
    <property type="match status" value="3"/>
</dbReference>
<dbReference type="Gene3D" id="1.10.1200.10">
    <property type="entry name" value="ACP-like"/>
    <property type="match status" value="3"/>
</dbReference>
<dbReference type="PANTHER" id="PTHR45527:SF1">
    <property type="entry name" value="FATTY ACID SYNTHASE"/>
    <property type="match status" value="1"/>
</dbReference>
<dbReference type="CDD" id="cd05930">
    <property type="entry name" value="A_NRPS"/>
    <property type="match status" value="1"/>
</dbReference>
<dbReference type="GO" id="GO:0044550">
    <property type="term" value="P:secondary metabolite biosynthetic process"/>
    <property type="evidence" value="ECO:0007669"/>
    <property type="project" value="TreeGrafter"/>
</dbReference>
<dbReference type="InterPro" id="IPR001242">
    <property type="entry name" value="Condensation_dom"/>
</dbReference>
<dbReference type="FunFam" id="3.40.50.980:FF:000001">
    <property type="entry name" value="Non-ribosomal peptide synthetase"/>
    <property type="match status" value="1"/>
</dbReference>
<dbReference type="InterPro" id="IPR036736">
    <property type="entry name" value="ACP-like_sf"/>
</dbReference>
<keyword evidence="2" id="KW-0596">Phosphopantetheine</keyword>
<evidence type="ECO:0000256" key="2">
    <source>
        <dbReference type="ARBA" id="ARBA00022450"/>
    </source>
</evidence>
<dbReference type="SUPFAM" id="SSF52777">
    <property type="entry name" value="CoA-dependent acyltransferases"/>
    <property type="match status" value="6"/>
</dbReference>
<dbReference type="Gene3D" id="3.40.50.980">
    <property type="match status" value="2"/>
</dbReference>
<dbReference type="Pfam" id="PF00501">
    <property type="entry name" value="AMP-binding"/>
    <property type="match status" value="5"/>
</dbReference>
<dbReference type="Gene3D" id="2.30.38.10">
    <property type="entry name" value="Luciferase, Domain 3"/>
    <property type="match status" value="1"/>
</dbReference>
<feature type="domain" description="Carrier" evidence="4">
    <location>
        <begin position="2041"/>
        <end position="2115"/>
    </location>
</feature>
<dbReference type="GO" id="GO:0003824">
    <property type="term" value="F:catalytic activity"/>
    <property type="evidence" value="ECO:0007669"/>
    <property type="project" value="InterPro"/>
</dbReference>
<dbReference type="InterPro" id="IPR025110">
    <property type="entry name" value="AMP-bd_C"/>
</dbReference>
<accession>A0A7W7HW13</accession>
<dbReference type="NCBIfam" id="TIGR01733">
    <property type="entry name" value="AA-adenyl-dom"/>
    <property type="match status" value="2"/>
</dbReference>
<dbReference type="InterPro" id="IPR020845">
    <property type="entry name" value="AMP-binding_CS"/>
</dbReference>
<dbReference type="Proteomes" id="UP000578112">
    <property type="component" value="Unassembled WGS sequence"/>
</dbReference>
<dbReference type="Gene3D" id="3.40.50.1820">
    <property type="entry name" value="alpha/beta hydrolase"/>
    <property type="match status" value="1"/>
</dbReference>
<dbReference type="SUPFAM" id="SSF47336">
    <property type="entry name" value="ACP-like"/>
    <property type="match status" value="4"/>
</dbReference>
<dbReference type="InterPro" id="IPR010071">
    <property type="entry name" value="AA_adenyl_dom"/>
</dbReference>
<dbReference type="Gene3D" id="3.30.559.30">
    <property type="entry name" value="Nonribosomal peptide synthetase, condensation domain"/>
    <property type="match status" value="3"/>
</dbReference>
<dbReference type="InterPro" id="IPR023213">
    <property type="entry name" value="CAT-like_dom_sf"/>
</dbReference>
<proteinExistence type="predicted"/>
<dbReference type="InterPro" id="IPR009081">
    <property type="entry name" value="PP-bd_ACP"/>
</dbReference>
<evidence type="ECO:0000313" key="6">
    <source>
        <dbReference type="Proteomes" id="UP000578112"/>
    </source>
</evidence>
<dbReference type="InterPro" id="IPR045851">
    <property type="entry name" value="AMP-bd_C_sf"/>
</dbReference>
<dbReference type="Gene3D" id="3.30.300.30">
    <property type="match status" value="3"/>
</dbReference>
<dbReference type="GO" id="GO:0031177">
    <property type="term" value="F:phosphopantetheine binding"/>
    <property type="evidence" value="ECO:0007669"/>
    <property type="project" value="InterPro"/>
</dbReference>
<dbReference type="InterPro" id="IPR000873">
    <property type="entry name" value="AMP-dep_synth/lig_dom"/>
</dbReference>